<name>A0AAV4F1C8_9GAST</name>
<dbReference type="PANTHER" id="PTHR47510">
    <property type="entry name" value="REVERSE TRANSCRIPTASE DOMAIN-CONTAINING PROTEIN"/>
    <property type="match status" value="1"/>
</dbReference>
<accession>A0AAV4F1C8</accession>
<evidence type="ECO:0000313" key="2">
    <source>
        <dbReference type="Proteomes" id="UP000762676"/>
    </source>
</evidence>
<gene>
    <name evidence="1" type="ORF">ElyMa_005572900</name>
</gene>
<sequence>MTQPLTYSASALKALKPTNLSCFKPSVPLPPEVTRVGLRRKRGKKGGLRTRLKKMKQRLPLPTVITGNARSLNNKLDEFNSCVNHVSEYKHSSLNAFSETWFKEVQTDSSCNIDGFTIVRGGRTLNSGKQRGGGVCLYLNKSWCDPNNIYKVNHLCTPYIEILTTTLRPYYLLREFPKITVNVKYVPPSADNETAATTIAEAVNQQLTQSPDSVVLITGDLNTCMPDPYIPRFHQYVDCPTRNNKTLGKCYINVYNAYKSKQLRSLGDSDHLIIELLPPYKTVMKRMLVMSKEIKLWDEDGCERLRGCLECTDWNVFYESCPDIDELNDVISD</sequence>
<reference evidence="1 2" key="1">
    <citation type="journal article" date="2021" name="Elife">
        <title>Chloroplast acquisition without the gene transfer in kleptoplastic sea slugs, Plakobranchus ocellatus.</title>
        <authorList>
            <person name="Maeda T."/>
            <person name="Takahashi S."/>
            <person name="Yoshida T."/>
            <person name="Shimamura S."/>
            <person name="Takaki Y."/>
            <person name="Nagai Y."/>
            <person name="Toyoda A."/>
            <person name="Suzuki Y."/>
            <person name="Arimoto A."/>
            <person name="Ishii H."/>
            <person name="Satoh N."/>
            <person name="Nishiyama T."/>
            <person name="Hasebe M."/>
            <person name="Maruyama T."/>
            <person name="Minagawa J."/>
            <person name="Obokata J."/>
            <person name="Shigenobu S."/>
        </authorList>
    </citation>
    <scope>NUCLEOTIDE SEQUENCE [LARGE SCALE GENOMIC DNA]</scope>
</reference>
<keyword evidence="1" id="KW-0378">Hydrolase</keyword>
<proteinExistence type="predicted"/>
<dbReference type="Gene3D" id="3.60.10.10">
    <property type="entry name" value="Endonuclease/exonuclease/phosphatase"/>
    <property type="match status" value="1"/>
</dbReference>
<dbReference type="AlphaFoldDB" id="A0AAV4F1C8"/>
<dbReference type="Proteomes" id="UP000762676">
    <property type="component" value="Unassembled WGS sequence"/>
</dbReference>
<organism evidence="1 2">
    <name type="scientific">Elysia marginata</name>
    <dbReference type="NCBI Taxonomy" id="1093978"/>
    <lineage>
        <taxon>Eukaryota</taxon>
        <taxon>Metazoa</taxon>
        <taxon>Spiralia</taxon>
        <taxon>Lophotrochozoa</taxon>
        <taxon>Mollusca</taxon>
        <taxon>Gastropoda</taxon>
        <taxon>Heterobranchia</taxon>
        <taxon>Euthyneura</taxon>
        <taxon>Panpulmonata</taxon>
        <taxon>Sacoglossa</taxon>
        <taxon>Placobranchoidea</taxon>
        <taxon>Plakobranchidae</taxon>
        <taxon>Elysia</taxon>
    </lineage>
</organism>
<keyword evidence="1" id="KW-0540">Nuclease</keyword>
<dbReference type="InterPro" id="IPR036691">
    <property type="entry name" value="Endo/exonu/phosph_ase_sf"/>
</dbReference>
<dbReference type="EMBL" id="BMAT01011118">
    <property type="protein sequence ID" value="GFR67032.1"/>
    <property type="molecule type" value="Genomic_DNA"/>
</dbReference>
<comment type="caution">
    <text evidence="1">The sequence shown here is derived from an EMBL/GenBank/DDBJ whole genome shotgun (WGS) entry which is preliminary data.</text>
</comment>
<evidence type="ECO:0000313" key="1">
    <source>
        <dbReference type="EMBL" id="GFR67032.1"/>
    </source>
</evidence>
<keyword evidence="2" id="KW-1185">Reference proteome</keyword>
<dbReference type="PANTHER" id="PTHR47510:SF3">
    <property type="entry name" value="ENDO_EXONUCLEASE_PHOSPHATASE DOMAIN-CONTAINING PROTEIN"/>
    <property type="match status" value="1"/>
</dbReference>
<protein>
    <submittedName>
        <fullName evidence="1">Endonuclease domain of the non-LTR retrotransposon LINE-1</fullName>
    </submittedName>
</protein>
<dbReference type="SUPFAM" id="SSF56219">
    <property type="entry name" value="DNase I-like"/>
    <property type="match status" value="1"/>
</dbReference>
<dbReference type="GO" id="GO:0004519">
    <property type="term" value="F:endonuclease activity"/>
    <property type="evidence" value="ECO:0007669"/>
    <property type="project" value="UniProtKB-KW"/>
</dbReference>
<keyword evidence="1" id="KW-0255">Endonuclease</keyword>